<evidence type="ECO:0000256" key="1">
    <source>
        <dbReference type="ARBA" id="ARBA00010203"/>
    </source>
</evidence>
<keyword evidence="4" id="KW-0949">S-adenosyl-L-methionine</keyword>
<dbReference type="GO" id="GO:0032259">
    <property type="term" value="P:methylation"/>
    <property type="evidence" value="ECO:0007669"/>
    <property type="project" value="UniProtKB-KW"/>
</dbReference>
<evidence type="ECO:0000256" key="2">
    <source>
        <dbReference type="ARBA" id="ARBA00022603"/>
    </source>
</evidence>
<dbReference type="EC" id="2.1.1.-" evidence="8"/>
<dbReference type="InterPro" id="IPR017985">
    <property type="entry name" value="MeTrfase_CN4_CS"/>
</dbReference>
<dbReference type="EMBL" id="JACHGH010000001">
    <property type="protein sequence ID" value="MBB6451628.1"/>
    <property type="molecule type" value="Genomic_DNA"/>
</dbReference>
<keyword evidence="5" id="KW-0680">Restriction system</keyword>
<dbReference type="GO" id="GO:0015667">
    <property type="term" value="F:site-specific DNA-methyltransferase (cytosine-N4-specific) activity"/>
    <property type="evidence" value="ECO:0007669"/>
    <property type="project" value="UniProtKB-EC"/>
</dbReference>
<keyword evidence="6" id="KW-0238">DNA-binding</keyword>
<dbReference type="Gene3D" id="3.40.50.150">
    <property type="entry name" value="Vaccinia Virus protein VP39"/>
    <property type="match status" value="1"/>
</dbReference>
<proteinExistence type="inferred from homology"/>
<dbReference type="GO" id="GO:0008170">
    <property type="term" value="F:N-methyltransferase activity"/>
    <property type="evidence" value="ECO:0007669"/>
    <property type="project" value="InterPro"/>
</dbReference>
<dbReference type="Pfam" id="PF01555">
    <property type="entry name" value="N6_N4_Mtase"/>
    <property type="match status" value="1"/>
</dbReference>
<evidence type="ECO:0000256" key="3">
    <source>
        <dbReference type="ARBA" id="ARBA00022679"/>
    </source>
</evidence>
<dbReference type="PRINTS" id="PR00508">
    <property type="entry name" value="S21N4MTFRASE"/>
</dbReference>
<dbReference type="InterPro" id="IPR001091">
    <property type="entry name" value="RM_Methyltransferase"/>
</dbReference>
<comment type="caution">
    <text evidence="10">The sequence shown here is derived from an EMBL/GenBank/DDBJ whole genome shotgun (WGS) entry which is preliminary data.</text>
</comment>
<dbReference type="GO" id="GO:0009307">
    <property type="term" value="P:DNA restriction-modification system"/>
    <property type="evidence" value="ECO:0007669"/>
    <property type="project" value="UniProtKB-KW"/>
</dbReference>
<keyword evidence="2 10" id="KW-0489">Methyltransferase</keyword>
<feature type="domain" description="DNA methylase N-4/N-6" evidence="9">
    <location>
        <begin position="22"/>
        <end position="259"/>
    </location>
</feature>
<evidence type="ECO:0000256" key="7">
    <source>
        <dbReference type="ARBA" id="ARBA00049120"/>
    </source>
</evidence>
<evidence type="ECO:0000259" key="9">
    <source>
        <dbReference type="Pfam" id="PF01555"/>
    </source>
</evidence>
<gene>
    <name evidence="10" type="ORF">HNQ94_000049</name>
</gene>
<dbReference type="SUPFAM" id="SSF53335">
    <property type="entry name" value="S-adenosyl-L-methionine-dependent methyltransferases"/>
    <property type="match status" value="1"/>
</dbReference>
<protein>
    <recommendedName>
        <fullName evidence="8">Methyltransferase</fullName>
        <ecNumber evidence="8">2.1.1.-</ecNumber>
    </recommendedName>
</protein>
<dbReference type="InterPro" id="IPR029063">
    <property type="entry name" value="SAM-dependent_MTases_sf"/>
</dbReference>
<evidence type="ECO:0000256" key="8">
    <source>
        <dbReference type="RuleBase" id="RU362026"/>
    </source>
</evidence>
<evidence type="ECO:0000256" key="4">
    <source>
        <dbReference type="ARBA" id="ARBA00022691"/>
    </source>
</evidence>
<dbReference type="GO" id="GO:0003677">
    <property type="term" value="F:DNA binding"/>
    <property type="evidence" value="ECO:0007669"/>
    <property type="project" value="UniProtKB-KW"/>
</dbReference>
<reference evidence="10 11" key="1">
    <citation type="submission" date="2020-08" db="EMBL/GenBank/DDBJ databases">
        <title>Genomic Encyclopedia of Type Strains, Phase IV (KMG-IV): sequencing the most valuable type-strain genomes for metagenomic binning, comparative biology and taxonomic classification.</title>
        <authorList>
            <person name="Goeker M."/>
        </authorList>
    </citation>
    <scope>NUCLEOTIDE SEQUENCE [LARGE SCALE GENOMIC DNA]</scope>
    <source>
        <strain evidence="10 11">DSM 19612</strain>
    </source>
</reference>
<name>A0A841Q2V5_9BACI</name>
<accession>A0A841Q2V5</accession>
<comment type="catalytic activity">
    <reaction evidence="7">
        <text>a 2'-deoxycytidine in DNA + S-adenosyl-L-methionine = an N(4)-methyl-2'-deoxycytidine in DNA + S-adenosyl-L-homocysteine + H(+)</text>
        <dbReference type="Rhea" id="RHEA:16857"/>
        <dbReference type="Rhea" id="RHEA-COMP:11369"/>
        <dbReference type="Rhea" id="RHEA-COMP:13674"/>
        <dbReference type="ChEBI" id="CHEBI:15378"/>
        <dbReference type="ChEBI" id="CHEBI:57856"/>
        <dbReference type="ChEBI" id="CHEBI:59789"/>
        <dbReference type="ChEBI" id="CHEBI:85452"/>
        <dbReference type="ChEBI" id="CHEBI:137933"/>
        <dbReference type="EC" id="2.1.1.113"/>
    </reaction>
</comment>
<evidence type="ECO:0000313" key="10">
    <source>
        <dbReference type="EMBL" id="MBB6451628.1"/>
    </source>
</evidence>
<organism evidence="10 11">
    <name type="scientific">Salirhabdus euzebyi</name>
    <dbReference type="NCBI Taxonomy" id="394506"/>
    <lineage>
        <taxon>Bacteria</taxon>
        <taxon>Bacillati</taxon>
        <taxon>Bacillota</taxon>
        <taxon>Bacilli</taxon>
        <taxon>Bacillales</taxon>
        <taxon>Bacillaceae</taxon>
        <taxon>Salirhabdus</taxon>
    </lineage>
</organism>
<dbReference type="Proteomes" id="UP000581688">
    <property type="component" value="Unassembled WGS sequence"/>
</dbReference>
<dbReference type="RefSeq" id="WP_174496258.1">
    <property type="nucleotide sequence ID" value="NZ_CADDWK010000007.1"/>
</dbReference>
<dbReference type="InterPro" id="IPR002941">
    <property type="entry name" value="DNA_methylase_N4/N6"/>
</dbReference>
<sequence>MDITVYNKDVTKGMEEIDTGSVDLIITSPPYWNLKDYKHPKQLGLNLTYKHYLVVLEKVLLECMRVIRHDAFICINVGDVREKAKESITQRPRLYSIQASIINYFLTMDFDLFQHFIWEKHSVKKDNLIHGSTCNGKYKDFAVPPFLYSDLNTEHILVFRKPGIRKRPTLEERQSSEHNLIKKITLQDWLHPVWKINSPRKGQHKGTFPKEIPHRLIKIFSLKGETVLDPFAGTGTTLVSAIENQRNAIGYELNSDFIQPFIDEYELTKRSYEFVKD</sequence>
<evidence type="ECO:0000256" key="5">
    <source>
        <dbReference type="ARBA" id="ARBA00022747"/>
    </source>
</evidence>
<dbReference type="PROSITE" id="PS00093">
    <property type="entry name" value="N4_MTASE"/>
    <property type="match status" value="1"/>
</dbReference>
<keyword evidence="11" id="KW-1185">Reference proteome</keyword>
<comment type="similarity">
    <text evidence="1">Belongs to the N(4)/N(6)-methyltransferase family. N(4) subfamily.</text>
</comment>
<dbReference type="AlphaFoldDB" id="A0A841Q2V5"/>
<evidence type="ECO:0000313" key="11">
    <source>
        <dbReference type="Proteomes" id="UP000581688"/>
    </source>
</evidence>
<keyword evidence="3 10" id="KW-0808">Transferase</keyword>
<evidence type="ECO:0000256" key="6">
    <source>
        <dbReference type="ARBA" id="ARBA00023125"/>
    </source>
</evidence>